<accession>A0A1W2AJH6</accession>
<sequence length="215" mass="23424">MNRRNSLKRIGKIVDELDLSSKGWIVFGSAPDPILPASLTGHYARVDINNAGRTAQELGLGPADLTIRTKKKSWSEHPKLDTKALIWIHTIPAPMLRLLLLTKPHRSIGWVAKFTKAERDALVETVSGVRLENVGPWDKVSNGVAAACLGLHFGVPEIVLSGISLSKAGHSYNQLGRTRYQVDEDRAVLSALAKDPRLATSEPDLATDLGLRLVS</sequence>
<gene>
    <name evidence="1" type="ORF">SAMN06297251_104222</name>
</gene>
<dbReference type="Proteomes" id="UP000192656">
    <property type="component" value="Unassembled WGS sequence"/>
</dbReference>
<dbReference type="STRING" id="937218.SAMN06297251_104222"/>
<proteinExistence type="predicted"/>
<evidence type="ECO:0000313" key="1">
    <source>
        <dbReference type="EMBL" id="SMC60591.1"/>
    </source>
</evidence>
<protein>
    <submittedName>
        <fullName evidence="1">Uncharacterized protein</fullName>
    </submittedName>
</protein>
<keyword evidence="2" id="KW-1185">Reference proteome</keyword>
<dbReference type="RefSeq" id="WP_084409337.1">
    <property type="nucleotide sequence ID" value="NZ_FWXR01000004.1"/>
</dbReference>
<name>A0A1W2AJH6_9HYPH</name>
<dbReference type="OrthoDB" id="8350938at2"/>
<dbReference type="EMBL" id="FWXR01000004">
    <property type="protein sequence ID" value="SMC60591.1"/>
    <property type="molecule type" value="Genomic_DNA"/>
</dbReference>
<reference evidence="1 2" key="1">
    <citation type="submission" date="2017-04" db="EMBL/GenBank/DDBJ databases">
        <authorList>
            <person name="Afonso C.L."/>
            <person name="Miller P.J."/>
            <person name="Scott M.A."/>
            <person name="Spackman E."/>
            <person name="Goraichik I."/>
            <person name="Dimitrov K.M."/>
            <person name="Suarez D.L."/>
            <person name="Swayne D.E."/>
        </authorList>
    </citation>
    <scope>NUCLEOTIDE SEQUENCE [LARGE SCALE GENOMIC DNA]</scope>
    <source>
        <strain evidence="1 2">CGMCC 1.10972</strain>
    </source>
</reference>
<organism evidence="1 2">
    <name type="scientific">Fulvimarina manganoxydans</name>
    <dbReference type="NCBI Taxonomy" id="937218"/>
    <lineage>
        <taxon>Bacteria</taxon>
        <taxon>Pseudomonadati</taxon>
        <taxon>Pseudomonadota</taxon>
        <taxon>Alphaproteobacteria</taxon>
        <taxon>Hyphomicrobiales</taxon>
        <taxon>Aurantimonadaceae</taxon>
        <taxon>Fulvimarina</taxon>
    </lineage>
</organism>
<dbReference type="AlphaFoldDB" id="A0A1W2AJH6"/>
<evidence type="ECO:0000313" key="2">
    <source>
        <dbReference type="Proteomes" id="UP000192656"/>
    </source>
</evidence>